<dbReference type="InterPro" id="IPR036770">
    <property type="entry name" value="Ankyrin_rpt-contain_sf"/>
</dbReference>
<dbReference type="AlphaFoldDB" id="R7VE73"/>
<dbReference type="OMA" id="TAQDCKG"/>
<evidence type="ECO:0000256" key="2">
    <source>
        <dbReference type="ARBA" id="ARBA00023043"/>
    </source>
</evidence>
<gene>
    <name evidence="4" type="ORF">CAPTEDRAFT_26798</name>
</gene>
<keyword evidence="2 3" id="KW-0040">ANK repeat</keyword>
<dbReference type="PROSITE" id="PS50088">
    <property type="entry name" value="ANK_REPEAT"/>
    <property type="match status" value="3"/>
</dbReference>
<evidence type="ECO:0000256" key="1">
    <source>
        <dbReference type="ARBA" id="ARBA00022737"/>
    </source>
</evidence>
<sequence length="149" mass="16561">TSLHIASATKDYCVVKSMLKKAVNANTMDAKGNTPLHYVMMNDTKQRNAVVDVLLEYGANAELENEDGDSPLTIAISMDNSYAVKRFLEQKYGNEMNIEGETGNSTLHLACAQGNLHMTRFLLENDFDVNKRNHSGKSPLHIAFLNLNQ</sequence>
<name>R7VE73_CAPTE</name>
<dbReference type="HOGENOM" id="CLU_000134_18_9_1"/>
<proteinExistence type="predicted"/>
<evidence type="ECO:0000313" key="4">
    <source>
        <dbReference type="EMBL" id="ELU16929.1"/>
    </source>
</evidence>
<feature type="repeat" description="ANK" evidence="3">
    <location>
        <begin position="1"/>
        <end position="30"/>
    </location>
</feature>
<dbReference type="EnsemblMetazoa" id="CapteT26798">
    <property type="protein sequence ID" value="CapteP26798"/>
    <property type="gene ID" value="CapteG26798"/>
</dbReference>
<reference evidence="6" key="1">
    <citation type="submission" date="2012-12" db="EMBL/GenBank/DDBJ databases">
        <authorList>
            <person name="Hellsten U."/>
            <person name="Grimwood J."/>
            <person name="Chapman J.A."/>
            <person name="Shapiro H."/>
            <person name="Aerts A."/>
            <person name="Otillar R.P."/>
            <person name="Terry A.Y."/>
            <person name="Boore J.L."/>
            <person name="Simakov O."/>
            <person name="Marletaz F."/>
            <person name="Cho S.-J."/>
            <person name="Edsinger-Gonzales E."/>
            <person name="Havlak P."/>
            <person name="Kuo D.-H."/>
            <person name="Larsson T."/>
            <person name="Lv J."/>
            <person name="Arendt D."/>
            <person name="Savage R."/>
            <person name="Osoegawa K."/>
            <person name="de Jong P."/>
            <person name="Lindberg D.R."/>
            <person name="Seaver E.C."/>
            <person name="Weisblat D.A."/>
            <person name="Putnam N.H."/>
            <person name="Grigoriev I.V."/>
            <person name="Rokhsar D.S."/>
        </authorList>
    </citation>
    <scope>NUCLEOTIDE SEQUENCE</scope>
    <source>
        <strain evidence="6">I ESC-2004</strain>
    </source>
</reference>
<dbReference type="STRING" id="283909.R7VE73"/>
<reference evidence="5" key="3">
    <citation type="submission" date="2015-06" db="UniProtKB">
        <authorList>
            <consortium name="EnsemblMetazoa"/>
        </authorList>
    </citation>
    <scope>IDENTIFICATION</scope>
</reference>
<evidence type="ECO:0000256" key="3">
    <source>
        <dbReference type="PROSITE-ProRule" id="PRU00023"/>
    </source>
</evidence>
<organism evidence="4">
    <name type="scientific">Capitella teleta</name>
    <name type="common">Polychaete worm</name>
    <dbReference type="NCBI Taxonomy" id="283909"/>
    <lineage>
        <taxon>Eukaryota</taxon>
        <taxon>Metazoa</taxon>
        <taxon>Spiralia</taxon>
        <taxon>Lophotrochozoa</taxon>
        <taxon>Annelida</taxon>
        <taxon>Polychaeta</taxon>
        <taxon>Sedentaria</taxon>
        <taxon>Scolecida</taxon>
        <taxon>Capitellidae</taxon>
        <taxon>Capitella</taxon>
    </lineage>
</organism>
<keyword evidence="6" id="KW-1185">Reference proteome</keyword>
<reference evidence="4 6" key="2">
    <citation type="journal article" date="2013" name="Nature">
        <title>Insights into bilaterian evolution from three spiralian genomes.</title>
        <authorList>
            <person name="Simakov O."/>
            <person name="Marletaz F."/>
            <person name="Cho S.J."/>
            <person name="Edsinger-Gonzales E."/>
            <person name="Havlak P."/>
            <person name="Hellsten U."/>
            <person name="Kuo D.H."/>
            <person name="Larsson T."/>
            <person name="Lv J."/>
            <person name="Arendt D."/>
            <person name="Savage R."/>
            <person name="Osoegawa K."/>
            <person name="de Jong P."/>
            <person name="Grimwood J."/>
            <person name="Chapman J.A."/>
            <person name="Shapiro H."/>
            <person name="Aerts A."/>
            <person name="Otillar R.P."/>
            <person name="Terry A.Y."/>
            <person name="Boore J.L."/>
            <person name="Grigoriev I.V."/>
            <person name="Lindberg D.R."/>
            <person name="Seaver E.C."/>
            <person name="Weisblat D.A."/>
            <person name="Putnam N.H."/>
            <person name="Rokhsar D.S."/>
        </authorList>
    </citation>
    <scope>NUCLEOTIDE SEQUENCE</scope>
    <source>
        <strain evidence="4 6">I ESC-2004</strain>
    </source>
</reference>
<evidence type="ECO:0000313" key="5">
    <source>
        <dbReference type="EnsemblMetazoa" id="CapteP26798"/>
    </source>
</evidence>
<dbReference type="SUPFAM" id="SSF48403">
    <property type="entry name" value="Ankyrin repeat"/>
    <property type="match status" value="1"/>
</dbReference>
<evidence type="ECO:0000313" key="6">
    <source>
        <dbReference type="Proteomes" id="UP000014760"/>
    </source>
</evidence>
<dbReference type="PANTHER" id="PTHR24171">
    <property type="entry name" value="ANKYRIN REPEAT DOMAIN-CONTAINING PROTEIN 39-RELATED"/>
    <property type="match status" value="1"/>
</dbReference>
<dbReference type="OrthoDB" id="10257076at2759"/>
<keyword evidence="1" id="KW-0677">Repeat</keyword>
<dbReference type="Gene3D" id="1.25.40.20">
    <property type="entry name" value="Ankyrin repeat-containing domain"/>
    <property type="match status" value="2"/>
</dbReference>
<feature type="repeat" description="ANK" evidence="3">
    <location>
        <begin position="102"/>
        <end position="134"/>
    </location>
</feature>
<dbReference type="PROSITE" id="PS50297">
    <property type="entry name" value="ANK_REP_REGION"/>
    <property type="match status" value="2"/>
</dbReference>
<feature type="non-terminal residue" evidence="4">
    <location>
        <position position="149"/>
    </location>
</feature>
<dbReference type="InterPro" id="IPR002110">
    <property type="entry name" value="Ankyrin_rpt"/>
</dbReference>
<dbReference type="Pfam" id="PF13637">
    <property type="entry name" value="Ank_4"/>
    <property type="match status" value="1"/>
</dbReference>
<dbReference type="Pfam" id="PF12796">
    <property type="entry name" value="Ank_2"/>
    <property type="match status" value="1"/>
</dbReference>
<protein>
    <submittedName>
        <fullName evidence="4 5">Uncharacterized protein</fullName>
    </submittedName>
</protein>
<dbReference type="PANTHER" id="PTHR24171:SF9">
    <property type="entry name" value="ANKYRIN REPEAT DOMAIN-CONTAINING PROTEIN 39"/>
    <property type="match status" value="1"/>
</dbReference>
<feature type="repeat" description="ANK" evidence="3">
    <location>
        <begin position="31"/>
        <end position="66"/>
    </location>
</feature>
<dbReference type="EMBL" id="AMQN01004204">
    <property type="status" value="NOT_ANNOTATED_CDS"/>
    <property type="molecule type" value="Genomic_DNA"/>
</dbReference>
<feature type="non-terminal residue" evidence="4">
    <location>
        <position position="1"/>
    </location>
</feature>
<dbReference type="SMART" id="SM00248">
    <property type="entry name" value="ANK"/>
    <property type="match status" value="3"/>
</dbReference>
<dbReference type="Proteomes" id="UP000014760">
    <property type="component" value="Unassembled WGS sequence"/>
</dbReference>
<dbReference type="EMBL" id="KB292835">
    <property type="protein sequence ID" value="ELU16929.1"/>
    <property type="molecule type" value="Genomic_DNA"/>
</dbReference>
<accession>R7VE73</accession>